<proteinExistence type="predicted"/>
<dbReference type="Ensembl" id="ENSXETT00000110372">
    <property type="protein sequence ID" value="ENSXETP00000117618"/>
    <property type="gene ID" value="ENSXETG00000045081"/>
</dbReference>
<organism evidence="4">
    <name type="scientific">Xenopus tropicalis</name>
    <name type="common">Western clawed frog</name>
    <name type="synonym">Silurana tropicalis</name>
    <dbReference type="NCBI Taxonomy" id="8364"/>
    <lineage>
        <taxon>Eukaryota</taxon>
        <taxon>Metazoa</taxon>
        <taxon>Chordata</taxon>
        <taxon>Craniata</taxon>
        <taxon>Vertebrata</taxon>
        <taxon>Euteleostomi</taxon>
        <taxon>Amphibia</taxon>
        <taxon>Batrachia</taxon>
        <taxon>Anura</taxon>
        <taxon>Pipoidea</taxon>
        <taxon>Pipidae</taxon>
        <taxon>Xenopodinae</taxon>
        <taxon>Xenopus</taxon>
        <taxon>Silurana</taxon>
    </lineage>
</organism>
<keyword evidence="3" id="KW-1133">Transmembrane helix</keyword>
<dbReference type="GeneTree" id="ENSGT01070000257220"/>
<accession>A0A803KB62</accession>
<keyword evidence="3" id="KW-0472">Membrane</keyword>
<feature type="transmembrane region" description="Helical" evidence="3">
    <location>
        <begin position="28"/>
        <end position="48"/>
    </location>
</feature>
<dbReference type="Gene3D" id="3.30.1360.40">
    <property type="match status" value="1"/>
</dbReference>
<name>A0A803KB62_XENTR</name>
<sequence>MASYSSPSGICHNPQSCFSVQYIGNSHILFDFTCFYLPALVLFFYVFFPLGAIDHITVTTKDGKFPLNQLGQISLKSPQLFIINLASFLEVIFRSYLKFAKPTRIGSLTCTCINKNIKAVWHVVWDAIADKSVRNIDFKTAILMGDGILIKEQLHLKSLGLM</sequence>
<evidence type="ECO:0000256" key="1">
    <source>
        <dbReference type="ARBA" id="ARBA00020581"/>
    </source>
</evidence>
<dbReference type="AlphaFoldDB" id="A0A803KB62"/>
<reference evidence="4" key="2">
    <citation type="submission" date="2021-03" db="UniProtKB">
        <authorList>
            <consortium name="Ensembl"/>
        </authorList>
    </citation>
    <scope>IDENTIFICATION</scope>
</reference>
<reference evidence="4" key="1">
    <citation type="journal article" date="2010" name="Science">
        <title>The genome of the Western clawed frog Xenopus tropicalis.</title>
        <authorList>
            <person name="Hellsten U."/>
            <person name="Harland R.M."/>
            <person name="Gilchrist M.J."/>
            <person name="Hendrix D."/>
            <person name="Jurka J."/>
            <person name="Kapitonov V."/>
            <person name="Ovcharenko I."/>
            <person name="Putnam N.H."/>
            <person name="Shu S."/>
            <person name="Taher L."/>
            <person name="Blitz I.L."/>
            <person name="Blumberg B."/>
            <person name="Dichmann D.S."/>
            <person name="Dubchak I."/>
            <person name="Amaya E."/>
            <person name="Detter J.C."/>
            <person name="Fletcher R."/>
            <person name="Gerhard D.S."/>
            <person name="Goodstein D."/>
            <person name="Graves T."/>
            <person name="Grigoriev I.V."/>
            <person name="Grimwood J."/>
            <person name="Kawashima T."/>
            <person name="Lindquist E."/>
            <person name="Lucas S.M."/>
            <person name="Mead P.E."/>
            <person name="Mitros T."/>
            <person name="Ogino H."/>
            <person name="Ohta Y."/>
            <person name="Poliakov A.V."/>
            <person name="Pollet N."/>
            <person name="Robert J."/>
            <person name="Salamov A."/>
            <person name="Sater A.K."/>
            <person name="Schmutz J."/>
            <person name="Terry A."/>
            <person name="Vize P.D."/>
            <person name="Warren W.C."/>
            <person name="Wells D."/>
            <person name="Wills A."/>
            <person name="Wilson R.K."/>
            <person name="Zimmerman L.B."/>
            <person name="Zorn A.M."/>
            <person name="Grainger R."/>
            <person name="Grammer T."/>
            <person name="Khokha M.K."/>
            <person name="Richardson P.M."/>
            <person name="Rokhsar D.S."/>
        </authorList>
    </citation>
    <scope>NUCLEOTIDE SEQUENCE [LARGE SCALE GENOMIC DNA]</scope>
    <source>
        <strain evidence="4">Nigerian</strain>
    </source>
</reference>
<dbReference type="Ensembl" id="ENSXETT00000112612">
    <property type="protein sequence ID" value="ENSXETP00000109685"/>
    <property type="gene ID" value="ENSXETG00000046420"/>
</dbReference>
<evidence type="ECO:0000313" key="4">
    <source>
        <dbReference type="Ensembl" id="ENSXETP00000117618"/>
    </source>
</evidence>
<evidence type="ECO:0000256" key="3">
    <source>
        <dbReference type="SAM" id="Phobius"/>
    </source>
</evidence>
<dbReference type="SUPFAM" id="SSF55194">
    <property type="entry name" value="Ribosome recycling factor, RRF"/>
    <property type="match status" value="1"/>
</dbReference>
<keyword evidence="3" id="KW-0812">Transmembrane</keyword>
<dbReference type="InterPro" id="IPR036191">
    <property type="entry name" value="RRF_sf"/>
</dbReference>
<dbReference type="InParanoid" id="A0A803KB62"/>
<evidence type="ECO:0000256" key="2">
    <source>
        <dbReference type="ARBA" id="ARBA00033107"/>
    </source>
</evidence>
<protein>
    <recommendedName>
        <fullName evidence="1">Ribosome-recycling factor, mitochondrial</fullName>
    </recommendedName>
    <alternativeName>
        <fullName evidence="2">Ribosome-releasing factor, mitochondrial</fullName>
    </alternativeName>
</protein>